<evidence type="ECO:0000256" key="5">
    <source>
        <dbReference type="SAM" id="Phobius"/>
    </source>
</evidence>
<keyword evidence="6" id="KW-0830">Ubiquinone</keyword>
<keyword evidence="3 5" id="KW-1133">Transmembrane helix</keyword>
<keyword evidence="7" id="KW-1185">Reference proteome</keyword>
<dbReference type="EC" id="1.6.5.3" evidence="6"/>
<organism evidence="6 7">
    <name type="scientific">Conexivisphaera calida</name>
    <dbReference type="NCBI Taxonomy" id="1874277"/>
    <lineage>
        <taxon>Archaea</taxon>
        <taxon>Nitrososphaerota</taxon>
        <taxon>Conexivisphaeria</taxon>
        <taxon>Conexivisphaerales</taxon>
        <taxon>Conexivisphaeraceae</taxon>
        <taxon>Conexivisphaera</taxon>
    </lineage>
</organism>
<feature type="transmembrane region" description="Helical" evidence="5">
    <location>
        <begin position="128"/>
        <end position="150"/>
    </location>
</feature>
<dbReference type="OrthoDB" id="15253at2157"/>
<dbReference type="NCBIfam" id="NF004741">
    <property type="entry name" value="PRK06076.1-2"/>
    <property type="match status" value="1"/>
</dbReference>
<dbReference type="EMBL" id="AP018732">
    <property type="protein sequence ID" value="BBE42487.1"/>
    <property type="molecule type" value="Genomic_DNA"/>
</dbReference>
<keyword evidence="4 5" id="KW-0472">Membrane</keyword>
<feature type="transmembrane region" description="Helical" evidence="5">
    <location>
        <begin position="259"/>
        <end position="277"/>
    </location>
</feature>
<sequence length="357" mass="39019">MITPYEIGYGILRYIIFYPPVYQFVIIPGLIAALVVAIFIIWFERKAAARVQMRYGPYEISPRTGGATQLIADLIRYSFQEIIVPRTVDAAIYFAAPVAAVILSLLPLDAMPLTTNPAFWPIPMDYSLLLAVALMTLSPIFVMAMAWASNNKFSVIGGVRESFIVTAYELVAVLSMLSVAAAMSTYNLVDIVQAQSSGLWFGLLDPLAFLTAFIATLMTTSGFPFEIPDSESEIVAGPYTEYTGLMYGLDMGAAYIKRWVFSVLMALIFLGGWAPYVPGPGFVLGYLVPSLIVSVKALVIMAVMSFLRAVYGRYRIDQALGIGWEILVPLALAAIGIGFAEAYFHVYAYMGVMALAS</sequence>
<feature type="transmembrane region" description="Helical" evidence="5">
    <location>
        <begin position="319"/>
        <end position="340"/>
    </location>
</feature>
<dbReference type="Pfam" id="PF00146">
    <property type="entry name" value="NADHdh"/>
    <property type="match status" value="1"/>
</dbReference>
<dbReference type="AlphaFoldDB" id="A0A4P2VEQ6"/>
<evidence type="ECO:0000313" key="6">
    <source>
        <dbReference type="EMBL" id="BBE42487.1"/>
    </source>
</evidence>
<evidence type="ECO:0000256" key="1">
    <source>
        <dbReference type="ARBA" id="ARBA00004141"/>
    </source>
</evidence>
<proteinExistence type="inferred from homology"/>
<keyword evidence="6" id="KW-0560">Oxidoreductase</keyword>
<gene>
    <name evidence="6" type="ORF">NAS2_1098</name>
</gene>
<dbReference type="Proteomes" id="UP000509448">
    <property type="component" value="Chromosome"/>
</dbReference>
<dbReference type="PANTHER" id="PTHR11432">
    <property type="entry name" value="NADH DEHYDROGENASE SUBUNIT 1"/>
    <property type="match status" value="1"/>
</dbReference>
<dbReference type="GO" id="GO:0009060">
    <property type="term" value="P:aerobic respiration"/>
    <property type="evidence" value="ECO:0007669"/>
    <property type="project" value="TreeGrafter"/>
</dbReference>
<feature type="transmembrane region" description="Helical" evidence="5">
    <location>
        <begin position="198"/>
        <end position="218"/>
    </location>
</feature>
<dbReference type="HAMAP" id="MF_01350">
    <property type="entry name" value="NDH1_NuoH"/>
    <property type="match status" value="1"/>
</dbReference>
<evidence type="ECO:0000256" key="3">
    <source>
        <dbReference type="ARBA" id="ARBA00022989"/>
    </source>
</evidence>
<dbReference type="InterPro" id="IPR001694">
    <property type="entry name" value="NADH_UbQ_OxRdtase_su1/FPO"/>
</dbReference>
<evidence type="ECO:0000256" key="2">
    <source>
        <dbReference type="ARBA" id="ARBA00022692"/>
    </source>
</evidence>
<comment type="subcellular location">
    <subcellularLocation>
        <location evidence="1">Membrane</location>
        <topology evidence="1">Multi-pass membrane protein</topology>
    </subcellularLocation>
</comment>
<feature type="transmembrane region" description="Helical" evidence="5">
    <location>
        <begin position="283"/>
        <end position="307"/>
    </location>
</feature>
<dbReference type="KEGG" id="ccai:NAS2_1098"/>
<dbReference type="GO" id="GO:0003954">
    <property type="term" value="F:NADH dehydrogenase activity"/>
    <property type="evidence" value="ECO:0007669"/>
    <property type="project" value="TreeGrafter"/>
</dbReference>
<dbReference type="GO" id="GO:0016020">
    <property type="term" value="C:membrane"/>
    <property type="evidence" value="ECO:0007669"/>
    <property type="project" value="UniProtKB-SubCell"/>
</dbReference>
<feature type="transmembrane region" description="Helical" evidence="5">
    <location>
        <begin position="162"/>
        <end position="186"/>
    </location>
</feature>
<accession>A0A4P2VEQ6</accession>
<keyword evidence="2 5" id="KW-0812">Transmembrane</keyword>
<feature type="transmembrane region" description="Helical" evidence="5">
    <location>
        <begin position="90"/>
        <end position="108"/>
    </location>
</feature>
<evidence type="ECO:0000313" key="7">
    <source>
        <dbReference type="Proteomes" id="UP000509448"/>
    </source>
</evidence>
<evidence type="ECO:0000256" key="4">
    <source>
        <dbReference type="ARBA" id="ARBA00023136"/>
    </source>
</evidence>
<reference evidence="6 7" key="1">
    <citation type="journal article" date="2019" name="ISME J.">
        <title>Isolation and characterization of a thermophilic sulfur- and iron-reducing thaumarchaeote from a terrestrial acidic hot spring.</title>
        <authorList>
            <person name="Kato S."/>
            <person name="Itoh T."/>
            <person name="Yuki M."/>
            <person name="Nagamori M."/>
            <person name="Ohnishi M."/>
            <person name="Uematsu K."/>
            <person name="Suzuki K."/>
            <person name="Takashina T."/>
            <person name="Ohkuma M."/>
        </authorList>
    </citation>
    <scope>NUCLEOTIDE SEQUENCE [LARGE SCALE GENOMIC DNA]</scope>
    <source>
        <strain evidence="6 7">NAS-02</strain>
    </source>
</reference>
<dbReference type="GeneID" id="55584909"/>
<dbReference type="PANTHER" id="PTHR11432:SF3">
    <property type="entry name" value="NADH-UBIQUINONE OXIDOREDUCTASE CHAIN 1"/>
    <property type="match status" value="1"/>
</dbReference>
<protein>
    <submittedName>
        <fullName evidence="6">NADH-ubiquinone oxidoreductase chain H</fullName>
        <ecNumber evidence="6">1.6.5.3</ecNumber>
    </submittedName>
</protein>
<feature type="transmembrane region" description="Helical" evidence="5">
    <location>
        <begin position="20"/>
        <end position="43"/>
    </location>
</feature>
<name>A0A4P2VEQ6_9ARCH</name>
<dbReference type="RefSeq" id="WP_174448716.1">
    <property type="nucleotide sequence ID" value="NZ_AP018732.1"/>
</dbReference>